<dbReference type="InterPro" id="IPR036397">
    <property type="entry name" value="RNaseH_sf"/>
</dbReference>
<dbReference type="Pfam" id="PF17921">
    <property type="entry name" value="Integrase_H2C2"/>
    <property type="match status" value="1"/>
</dbReference>
<dbReference type="InterPro" id="IPR001584">
    <property type="entry name" value="Integrase_cat-core"/>
</dbReference>
<comment type="caution">
    <text evidence="1">The sequence shown here is derived from an EMBL/GenBank/DDBJ whole genome shotgun (WGS) entry which is preliminary data.</text>
</comment>
<dbReference type="InterPro" id="IPR012337">
    <property type="entry name" value="RNaseH-like_sf"/>
</dbReference>
<dbReference type="PANTHER" id="PTHR47331">
    <property type="entry name" value="PHD-TYPE DOMAIN-CONTAINING PROTEIN"/>
    <property type="match status" value="1"/>
</dbReference>
<feature type="non-terminal residue" evidence="1">
    <location>
        <position position="1"/>
    </location>
</feature>
<evidence type="ECO:0000313" key="1">
    <source>
        <dbReference type="EMBL" id="CAB4014064.1"/>
    </source>
</evidence>
<dbReference type="SUPFAM" id="SSF56672">
    <property type="entry name" value="DNA/RNA polymerases"/>
    <property type="match status" value="1"/>
</dbReference>
<dbReference type="GO" id="GO:0015074">
    <property type="term" value="P:DNA integration"/>
    <property type="evidence" value="ECO:0007669"/>
    <property type="project" value="InterPro"/>
</dbReference>
<dbReference type="AlphaFoldDB" id="A0A6S7I6B6"/>
<dbReference type="InterPro" id="IPR041588">
    <property type="entry name" value="Integrase_H2C2"/>
</dbReference>
<keyword evidence="2" id="KW-1185">Reference proteome</keyword>
<dbReference type="PROSITE" id="PS50994">
    <property type="entry name" value="INTEGRASE"/>
    <property type="match status" value="1"/>
</dbReference>
<gene>
    <name evidence="1" type="ORF">PACLA_8A052616</name>
</gene>
<dbReference type="Gene3D" id="1.10.340.70">
    <property type="match status" value="1"/>
</dbReference>
<accession>A0A6S7I6B6</accession>
<dbReference type="PANTHER" id="PTHR47331:SF1">
    <property type="entry name" value="GAG-LIKE PROTEIN"/>
    <property type="match status" value="1"/>
</dbReference>
<protein>
    <submittedName>
        <fullName evidence="1">Integrase core domain, partial</fullName>
    </submittedName>
</protein>
<dbReference type="GO" id="GO:0003676">
    <property type="term" value="F:nucleic acid binding"/>
    <property type="evidence" value="ECO:0007669"/>
    <property type="project" value="InterPro"/>
</dbReference>
<dbReference type="SUPFAM" id="SSF53098">
    <property type="entry name" value="Ribonuclease H-like"/>
    <property type="match status" value="1"/>
</dbReference>
<evidence type="ECO:0000313" key="2">
    <source>
        <dbReference type="Proteomes" id="UP001152795"/>
    </source>
</evidence>
<proteinExistence type="predicted"/>
<organism evidence="1 2">
    <name type="scientific">Paramuricea clavata</name>
    <name type="common">Red gorgonian</name>
    <name type="synonym">Violescent sea-whip</name>
    <dbReference type="NCBI Taxonomy" id="317549"/>
    <lineage>
        <taxon>Eukaryota</taxon>
        <taxon>Metazoa</taxon>
        <taxon>Cnidaria</taxon>
        <taxon>Anthozoa</taxon>
        <taxon>Octocorallia</taxon>
        <taxon>Malacalcyonacea</taxon>
        <taxon>Plexauridae</taxon>
        <taxon>Paramuricea</taxon>
    </lineage>
</organism>
<dbReference type="OrthoDB" id="5984148at2759"/>
<name>A0A6S7I6B6_PARCT</name>
<dbReference type="Proteomes" id="UP001152795">
    <property type="component" value="Unassembled WGS sequence"/>
</dbReference>
<sequence>GVIVVVADLWTECAAHNEYEMRVMDYMARMTKYLSVKTHAENSNGSNESGSSLGSTCKVQVRLPKIELPTFDGDILLVGHVRSVESMGEKYSSETVAPVLVPLIVDKLPKKLVEKWELEIGDKKEDCLPIKTLFTFLEQVIRAKESSTQAPNVESKPPKNISLKEGFHKNPSFRRSSTSALCSSTQTQEKECVVCGKDHNVWSCINFLSLTVKERFRKVSAKGLCFLCLEGGHRSNSYQLPPNRTHPDKTEATEGSQTSFIKQSVIEELGLDGPSVKISVSGFGGKQDKACLRKRISCTLAPVDRPRCSREFEALTTAEICHPADAVEVNPANWVHLKDVNFPEEFPREQKPIDVLIGLDFYYSFVTRDIVKADLSEPVAVRTTLGWVLCGPTGTASSESTVSMNVQVNTNDQLNETLQSFWNLESIGIKSDDMPLLNKTEETVLNNFKESLTFKDGRYEVSIPWKENQVTLKSNYIQAERRLYSLEKRLLEDPLKAKIYQDTINKYVEDGIAEEVPANEIKPVDNRPVFYLPHHAVIREDRQKTKTRVVFDASAKDSEGTSLNSCIEAGPALQPDLCGILLRFRKKKIAVTNDIEKMFLQISLREQDRDSHRYLWRDLDLEASPKVYRMTRVTFGVIASPFLAIYEVNEARELQQSAKELMAQAAFNLTKWSSNSRELLEVIPEEDRAPNSLINLNQSFPENCSITKALDPSVWRYCPGPQNPADVPTRGMSSNELKESRLWWEGPAWLRSSEEEWPKDLRSASLNEHVEIERKHHASINSYVIQPQEIFIDFTRFSKYNKLLRTIAWIKRFIYNAQVKQDERRQNVLTGLEIQESERWLVNRIQIERFSEEISLIRQSKVLNDSKLRNLNPFLCQSTGLLRVGGRIHKAELPEEEKHPIILPSDHPAVELFVQAIHRREMHAGVEHTLSVVRQRFWLIKGRATIRKIVKRCIVCRQFYTKPVSQQMAPLPADRIVPAPPFTNVGLDFAGLLYLKNRGEKAYICLFTCAVTRAVHLELVSNMTTERFLLALRRMVARRGMCSIIWSDNAKTFKCAKKELQNCWRILESEETRTALSEKKIQWKFIVPRAPWWGGFYERLVKSVKLPLKKIFGNAMLDAEQMTTILTEIEAQINSRPLTYIGAEPNDLKALTPAQILIGRNLQAFPSKDTKVTEHTSNALKKRLQYHQRLYSPPYPSS</sequence>
<dbReference type="EMBL" id="CACRXK020008134">
    <property type="protein sequence ID" value="CAB4014064.1"/>
    <property type="molecule type" value="Genomic_DNA"/>
</dbReference>
<dbReference type="Gene3D" id="3.30.420.10">
    <property type="entry name" value="Ribonuclease H-like superfamily/Ribonuclease H"/>
    <property type="match status" value="1"/>
</dbReference>
<dbReference type="InterPro" id="IPR043502">
    <property type="entry name" value="DNA/RNA_pol_sf"/>
</dbReference>
<reference evidence="1" key="1">
    <citation type="submission" date="2020-04" db="EMBL/GenBank/DDBJ databases">
        <authorList>
            <person name="Alioto T."/>
            <person name="Alioto T."/>
            <person name="Gomez Garrido J."/>
        </authorList>
    </citation>
    <scope>NUCLEOTIDE SEQUENCE</scope>
    <source>
        <strain evidence="1">A484AB</strain>
    </source>
</reference>
<feature type="non-terminal residue" evidence="1">
    <location>
        <position position="1198"/>
    </location>
</feature>